<keyword evidence="4" id="KW-0802">TPR repeat</keyword>
<dbReference type="Gene3D" id="1.25.40.10">
    <property type="entry name" value="Tetratricopeptide repeat domain"/>
    <property type="match status" value="1"/>
</dbReference>
<evidence type="ECO:0000313" key="6">
    <source>
        <dbReference type="Proteomes" id="UP001363010"/>
    </source>
</evidence>
<gene>
    <name evidence="5" type="ORF">WKW80_04880</name>
</gene>
<dbReference type="SUPFAM" id="SSF48452">
    <property type="entry name" value="TPR-like"/>
    <property type="match status" value="2"/>
</dbReference>
<proteinExistence type="inferred from homology"/>
<keyword evidence="3" id="KW-0677">Repeat</keyword>
<evidence type="ECO:0000256" key="1">
    <source>
        <dbReference type="ARBA" id="ARBA00005857"/>
    </source>
</evidence>
<dbReference type="PANTHER" id="PTHR16263">
    <property type="entry name" value="TETRATRICOPEPTIDE REPEAT PROTEIN 38"/>
    <property type="match status" value="1"/>
</dbReference>
<dbReference type="CDD" id="cd05804">
    <property type="entry name" value="StaR_like"/>
    <property type="match status" value="1"/>
</dbReference>
<dbReference type="EMBL" id="JBBKZV010000002">
    <property type="protein sequence ID" value="MEJ8821371.1"/>
    <property type="molecule type" value="Genomic_DNA"/>
</dbReference>
<dbReference type="RefSeq" id="WP_340362422.1">
    <property type="nucleotide sequence ID" value="NZ_JBBKZV010000002.1"/>
</dbReference>
<comment type="caution">
    <text evidence="5">The sequence shown here is derived from an EMBL/GenBank/DDBJ whole genome shotgun (WGS) entry which is preliminary data.</text>
</comment>
<evidence type="ECO:0000256" key="2">
    <source>
        <dbReference type="ARBA" id="ARBA00019992"/>
    </source>
</evidence>
<accession>A0ABU8VU93</accession>
<dbReference type="InterPro" id="IPR033891">
    <property type="entry name" value="TTC38"/>
</dbReference>
<dbReference type="Proteomes" id="UP001363010">
    <property type="component" value="Unassembled WGS sequence"/>
</dbReference>
<name>A0ABU8VU93_9BURK</name>
<evidence type="ECO:0000256" key="3">
    <source>
        <dbReference type="ARBA" id="ARBA00022737"/>
    </source>
</evidence>
<evidence type="ECO:0000256" key="4">
    <source>
        <dbReference type="ARBA" id="ARBA00022803"/>
    </source>
</evidence>
<organism evidence="5 6">
    <name type="scientific">Variovorax humicola</name>
    <dbReference type="NCBI Taxonomy" id="1769758"/>
    <lineage>
        <taxon>Bacteria</taxon>
        <taxon>Pseudomonadati</taxon>
        <taxon>Pseudomonadota</taxon>
        <taxon>Betaproteobacteria</taxon>
        <taxon>Burkholderiales</taxon>
        <taxon>Comamonadaceae</taxon>
        <taxon>Variovorax</taxon>
    </lineage>
</organism>
<comment type="similarity">
    <text evidence="1">Belongs to the TTC38 family.</text>
</comment>
<dbReference type="PANTHER" id="PTHR16263:SF4">
    <property type="entry name" value="TETRATRICOPEPTIDE REPEAT PROTEIN 38"/>
    <property type="match status" value="1"/>
</dbReference>
<dbReference type="InterPro" id="IPR011990">
    <property type="entry name" value="TPR-like_helical_dom_sf"/>
</dbReference>
<reference evidence="5 6" key="1">
    <citation type="submission" date="2024-03" db="EMBL/GenBank/DDBJ databases">
        <title>Novel species of the genus Variovorax.</title>
        <authorList>
            <person name="Liu Q."/>
            <person name="Xin Y.-H."/>
        </authorList>
    </citation>
    <scope>NUCLEOTIDE SEQUENCE [LARGE SCALE GENOMIC DNA]</scope>
    <source>
        <strain evidence="5 6">KACC 18501</strain>
    </source>
</reference>
<keyword evidence="6" id="KW-1185">Reference proteome</keyword>
<protein>
    <recommendedName>
        <fullName evidence="2">Tetratricopeptide repeat protein 38</fullName>
    </recommendedName>
</protein>
<evidence type="ECO:0000313" key="5">
    <source>
        <dbReference type="EMBL" id="MEJ8821371.1"/>
    </source>
</evidence>
<sequence length="418" mass="45481">MTSVDARGCRITGATPAGLAAFERAVAAFQNWRTGADAEVDLALQEAPGLVMAHVLRAWLLLCSRDPQRVRLARPVFACAASLPCSLREQRHLAAIAAVLGDDYEGAKSALGALLKLHPRDVLALQVVHALDHVTGDMAAMRERVSAVLPDWSYSMPGYHAVLAMHAFALEECGDYARAEEAAHAALKANALNARAHHALAHVFEMTDRADDGVQWMNRHIDAWGKDTVVATHCRWHLALFHLARGEFDVALALYDRYMRAGSGDIADLIDAAALLWRAELAGGDPGVRWAELAQAWEPRIDDGFCSFNDLHATLAFVGARDWGRAHRLEQSLSHAQQLPTRHGETTRQLGLASCRALIAFGTGNDALAITLLASLPATAHRLGGSHAQRDVLHLTLQKAVERMRRPARRPRIGEALA</sequence>